<evidence type="ECO:0000256" key="1">
    <source>
        <dbReference type="SAM" id="MobiDB-lite"/>
    </source>
</evidence>
<feature type="compositionally biased region" description="Basic and acidic residues" evidence="1">
    <location>
        <begin position="1"/>
        <end position="15"/>
    </location>
</feature>
<dbReference type="Proteomes" id="UP000499080">
    <property type="component" value="Unassembled WGS sequence"/>
</dbReference>
<accession>A0A4Y2NEM6</accession>
<gene>
    <name evidence="2" type="ORF">AVEN_241458_1</name>
</gene>
<evidence type="ECO:0000313" key="2">
    <source>
        <dbReference type="EMBL" id="GBN37020.1"/>
    </source>
</evidence>
<comment type="caution">
    <text evidence="2">The sequence shown here is derived from an EMBL/GenBank/DDBJ whole genome shotgun (WGS) entry which is preliminary data.</text>
</comment>
<reference evidence="2 3" key="1">
    <citation type="journal article" date="2019" name="Sci. Rep.">
        <title>Orb-weaving spider Araneus ventricosus genome elucidates the spidroin gene catalogue.</title>
        <authorList>
            <person name="Kono N."/>
            <person name="Nakamura H."/>
            <person name="Ohtoshi R."/>
            <person name="Moran D.A.P."/>
            <person name="Shinohara A."/>
            <person name="Yoshida Y."/>
            <person name="Fujiwara M."/>
            <person name="Mori M."/>
            <person name="Tomita M."/>
            <person name="Arakawa K."/>
        </authorList>
    </citation>
    <scope>NUCLEOTIDE SEQUENCE [LARGE SCALE GENOMIC DNA]</scope>
</reference>
<feature type="region of interest" description="Disordered" evidence="1">
    <location>
        <begin position="1"/>
        <end position="28"/>
    </location>
</feature>
<protein>
    <submittedName>
        <fullName evidence="2">Uncharacterized protein</fullName>
    </submittedName>
</protein>
<proteinExistence type="predicted"/>
<dbReference type="AlphaFoldDB" id="A0A4Y2NEM6"/>
<dbReference type="EMBL" id="BGPR01008945">
    <property type="protein sequence ID" value="GBN37020.1"/>
    <property type="molecule type" value="Genomic_DNA"/>
</dbReference>
<keyword evidence="3" id="KW-1185">Reference proteome</keyword>
<organism evidence="2 3">
    <name type="scientific">Araneus ventricosus</name>
    <name type="common">Orbweaver spider</name>
    <name type="synonym">Epeira ventricosa</name>
    <dbReference type="NCBI Taxonomy" id="182803"/>
    <lineage>
        <taxon>Eukaryota</taxon>
        <taxon>Metazoa</taxon>
        <taxon>Ecdysozoa</taxon>
        <taxon>Arthropoda</taxon>
        <taxon>Chelicerata</taxon>
        <taxon>Arachnida</taxon>
        <taxon>Araneae</taxon>
        <taxon>Araneomorphae</taxon>
        <taxon>Entelegynae</taxon>
        <taxon>Araneoidea</taxon>
        <taxon>Araneidae</taxon>
        <taxon>Araneus</taxon>
    </lineage>
</organism>
<evidence type="ECO:0000313" key="3">
    <source>
        <dbReference type="Proteomes" id="UP000499080"/>
    </source>
</evidence>
<sequence length="156" mass="17421">MPSGTYRRDGEEVAKTQRLRLSPESGYVPSPRLSRKTVYSLQGSTNPFERLRRKPFLFSAQKICKWCPPVGETVPLVGKIEPPTVGQTLAPFLISVHSPTGVSDFDSVMRYISSRITDRKYIPNDVNGSPNEQDFRHTSTFAKTGENTKFKAGLGQ</sequence>
<name>A0A4Y2NEM6_ARAVE</name>